<comment type="similarity">
    <text evidence="2 6">Belongs to the cytochrome P450 family.</text>
</comment>
<dbReference type="RefSeq" id="WP_050668709.1">
    <property type="nucleotide sequence ID" value="NZ_LAIR01000002.1"/>
</dbReference>
<dbReference type="GO" id="GO:0005506">
    <property type="term" value="F:iron ion binding"/>
    <property type="evidence" value="ECO:0007669"/>
    <property type="project" value="InterPro"/>
</dbReference>
<dbReference type="GO" id="GO:0020037">
    <property type="term" value="F:heme binding"/>
    <property type="evidence" value="ECO:0007669"/>
    <property type="project" value="InterPro"/>
</dbReference>
<keyword evidence="5 6" id="KW-0349">Heme</keyword>
<evidence type="ECO:0008006" key="9">
    <source>
        <dbReference type="Google" id="ProtNLM"/>
    </source>
</evidence>
<dbReference type="PANTHER" id="PTHR24305">
    <property type="entry name" value="CYTOCHROME P450"/>
    <property type="match status" value="1"/>
</dbReference>
<dbReference type="GO" id="GO:0004497">
    <property type="term" value="F:monooxygenase activity"/>
    <property type="evidence" value="ECO:0007669"/>
    <property type="project" value="UniProtKB-KW"/>
</dbReference>
<dbReference type="InterPro" id="IPR001128">
    <property type="entry name" value="Cyt_P450"/>
</dbReference>
<dbReference type="Gene3D" id="1.10.630.10">
    <property type="entry name" value="Cytochrome P450"/>
    <property type="match status" value="1"/>
</dbReference>
<dbReference type="InterPro" id="IPR050121">
    <property type="entry name" value="Cytochrome_P450_monoxygenase"/>
</dbReference>
<keyword evidence="6" id="KW-0503">Monooxygenase</keyword>
<dbReference type="InterPro" id="IPR002403">
    <property type="entry name" value="Cyt_P450_E_grp-IV"/>
</dbReference>
<organism evidence="7 8">
    <name type="scientific">Luteipulveratus halotolerans</name>
    <dbReference type="NCBI Taxonomy" id="1631356"/>
    <lineage>
        <taxon>Bacteria</taxon>
        <taxon>Bacillati</taxon>
        <taxon>Actinomycetota</taxon>
        <taxon>Actinomycetes</taxon>
        <taxon>Micrococcales</taxon>
        <taxon>Dermacoccaceae</taxon>
        <taxon>Luteipulveratus</taxon>
    </lineage>
</organism>
<keyword evidence="3 5" id="KW-0479">Metal-binding</keyword>
<dbReference type="GO" id="GO:0016705">
    <property type="term" value="F:oxidoreductase activity, acting on paired donors, with incorporation or reduction of molecular oxygen"/>
    <property type="evidence" value="ECO:0007669"/>
    <property type="project" value="InterPro"/>
</dbReference>
<protein>
    <recommendedName>
        <fullName evidence="9">Cytochrome P450</fullName>
    </recommendedName>
</protein>
<dbReference type="InterPro" id="IPR017972">
    <property type="entry name" value="Cyt_P450_CS"/>
</dbReference>
<evidence type="ECO:0000256" key="5">
    <source>
        <dbReference type="PIRSR" id="PIRSR602403-1"/>
    </source>
</evidence>
<dbReference type="CDD" id="cd00302">
    <property type="entry name" value="cytochrome_P450"/>
    <property type="match status" value="1"/>
</dbReference>
<evidence type="ECO:0000256" key="6">
    <source>
        <dbReference type="RuleBase" id="RU000461"/>
    </source>
</evidence>
<sequence length="425" mass="46936">MRYDRPPGPRTSRLLGNTLEYDRDRVGFLRRAHAEFGDVFSYDRRTVVVADPELIHGVLTRTNTDFDGDGSPFSNERDLDGADTSADEWMAARRVGWHRLSRSAVGAHVDRLAGMFDATFTGSGSIDVLPTMERLLGAATADFCLGRSAAGVPELVAASTAALVPVGGTSYRLPSWLPTRSTRTFVELRAQLWDGLGTAVRTRGTELEREPGQHEPRDLLDQLLLADPRVSDGDAQRFLRGVLMAGYGVPAAAMSWVVDTLLDQPEHAGVVRAEVDAHDLRRPDVAALVQTAAFVREVLRLRPPTWLIGRHARHDTTLGSWRLTRGAEVVFSPYLLHRDGRFWDQPEDFRPRRWLPGAPAPVRHAYVPFGAGPRVCVGAQLGMLQLTLITAWLVARFDLQREQTATESFGGLLVPAGLRVRLTAR</sequence>
<evidence type="ECO:0000256" key="1">
    <source>
        <dbReference type="ARBA" id="ARBA00001971"/>
    </source>
</evidence>
<keyword evidence="6" id="KW-0560">Oxidoreductase</keyword>
<dbReference type="PRINTS" id="PR00385">
    <property type="entry name" value="P450"/>
</dbReference>
<name>A0A0L6CFJ4_9MICO</name>
<dbReference type="OrthoDB" id="7376058at2"/>
<dbReference type="Pfam" id="PF00067">
    <property type="entry name" value="p450"/>
    <property type="match status" value="1"/>
</dbReference>
<reference evidence="8" key="1">
    <citation type="submission" date="2015-03" db="EMBL/GenBank/DDBJ databases">
        <title>Luteipulveratus halotolerans sp. nov., a novel actinobacterium (Dermacoccaceae) from Sarawak, Malaysia.</title>
        <authorList>
            <person name="Juboi H."/>
            <person name="Basik A."/>
            <person name="Shamsul S.S."/>
            <person name="Arnold P."/>
            <person name="Schmitt E.K."/>
            <person name="Sanglier J.-J."/>
            <person name="Yeo T."/>
        </authorList>
    </citation>
    <scope>NUCLEOTIDE SEQUENCE [LARGE SCALE GENOMIC DNA]</scope>
    <source>
        <strain evidence="8">C296001</strain>
    </source>
</reference>
<accession>A0A0L6CFJ4</accession>
<feature type="binding site" description="axial binding residue" evidence="5">
    <location>
        <position position="376"/>
    </location>
    <ligand>
        <name>heme</name>
        <dbReference type="ChEBI" id="CHEBI:30413"/>
    </ligand>
    <ligandPart>
        <name>Fe</name>
        <dbReference type="ChEBI" id="CHEBI:18248"/>
    </ligandPart>
</feature>
<comment type="caution">
    <text evidence="7">The sequence shown here is derived from an EMBL/GenBank/DDBJ whole genome shotgun (WGS) entry which is preliminary data.</text>
</comment>
<evidence type="ECO:0000256" key="4">
    <source>
        <dbReference type="ARBA" id="ARBA00023004"/>
    </source>
</evidence>
<dbReference type="AlphaFoldDB" id="A0A0L6CFJ4"/>
<evidence type="ECO:0000313" key="7">
    <source>
        <dbReference type="EMBL" id="KNX36454.1"/>
    </source>
</evidence>
<keyword evidence="4 5" id="KW-0408">Iron</keyword>
<evidence type="ECO:0000256" key="3">
    <source>
        <dbReference type="ARBA" id="ARBA00022723"/>
    </source>
</evidence>
<dbReference type="STRING" id="1631356.VV01_03685"/>
<evidence type="ECO:0000256" key="2">
    <source>
        <dbReference type="ARBA" id="ARBA00010617"/>
    </source>
</evidence>
<dbReference type="PROSITE" id="PS00086">
    <property type="entry name" value="CYTOCHROME_P450"/>
    <property type="match status" value="1"/>
</dbReference>
<gene>
    <name evidence="7" type="ORF">VV01_03685</name>
</gene>
<keyword evidence="8" id="KW-1185">Reference proteome</keyword>
<dbReference type="InterPro" id="IPR036396">
    <property type="entry name" value="Cyt_P450_sf"/>
</dbReference>
<comment type="cofactor">
    <cofactor evidence="1 5">
        <name>heme</name>
        <dbReference type="ChEBI" id="CHEBI:30413"/>
    </cofactor>
</comment>
<dbReference type="EMBL" id="LAIR01000002">
    <property type="protein sequence ID" value="KNX36454.1"/>
    <property type="molecule type" value="Genomic_DNA"/>
</dbReference>
<dbReference type="PANTHER" id="PTHR24305:SF166">
    <property type="entry name" value="CYTOCHROME P450 12A4, MITOCHONDRIAL-RELATED"/>
    <property type="match status" value="1"/>
</dbReference>
<proteinExistence type="inferred from homology"/>
<dbReference type="Proteomes" id="UP000037397">
    <property type="component" value="Unassembled WGS sequence"/>
</dbReference>
<evidence type="ECO:0000313" key="8">
    <source>
        <dbReference type="Proteomes" id="UP000037397"/>
    </source>
</evidence>
<dbReference type="SUPFAM" id="SSF48264">
    <property type="entry name" value="Cytochrome P450"/>
    <property type="match status" value="1"/>
</dbReference>
<dbReference type="PRINTS" id="PR00465">
    <property type="entry name" value="EP450IV"/>
</dbReference>